<dbReference type="InterPro" id="IPR020592">
    <property type="entry name" value="Ribosomal_bS16_CS"/>
</dbReference>
<dbReference type="GO" id="GO:0003735">
    <property type="term" value="F:structural constituent of ribosome"/>
    <property type="evidence" value="ECO:0007669"/>
    <property type="project" value="InterPro"/>
</dbReference>
<dbReference type="InterPro" id="IPR000307">
    <property type="entry name" value="Ribosomal_bS16"/>
</dbReference>
<feature type="region of interest" description="Disordered" evidence="3">
    <location>
        <begin position="142"/>
        <end position="165"/>
    </location>
</feature>
<sequence length="206" mass="21679">MAVKIRLARHGKKRAPHYRIVVADSRTHRDGRVIEEIGRYIPTENPSLIEVNSERALYWLGVGAQPTEQVTALLKLTGDYQTSKGEKNAKNVVQTKEAKAEFVVDSAKKPVLQAKEALENKKAKAALEAAEAEKAANAAAEAAEVAENASAEEAPAAEAAAEAAAEVAAEEAADVVEAAEEVVEAAEAVAEAEAEAAAETPEAEQA</sequence>
<feature type="region of interest" description="Disordered" evidence="3">
    <location>
        <begin position="186"/>
        <end position="206"/>
    </location>
</feature>
<keyword evidence="1" id="KW-0689">Ribosomal protein</keyword>
<protein>
    <submittedName>
        <fullName evidence="4">Unannotated protein</fullName>
    </submittedName>
</protein>
<dbReference type="PANTHER" id="PTHR12919:SF20">
    <property type="entry name" value="SMALL RIBOSOMAL SUBUNIT PROTEIN BS16M"/>
    <property type="match status" value="1"/>
</dbReference>
<proteinExistence type="inferred from homology"/>
<dbReference type="PANTHER" id="PTHR12919">
    <property type="entry name" value="30S RIBOSOMAL PROTEIN S16"/>
    <property type="match status" value="1"/>
</dbReference>
<dbReference type="AlphaFoldDB" id="A0A6J6N829"/>
<dbReference type="GO" id="GO:0006412">
    <property type="term" value="P:translation"/>
    <property type="evidence" value="ECO:0007669"/>
    <property type="project" value="InterPro"/>
</dbReference>
<evidence type="ECO:0000256" key="1">
    <source>
        <dbReference type="ARBA" id="ARBA00022980"/>
    </source>
</evidence>
<dbReference type="Pfam" id="PF00886">
    <property type="entry name" value="Ribosomal_S16"/>
    <property type="match status" value="1"/>
</dbReference>
<name>A0A6J6N829_9ZZZZ</name>
<evidence type="ECO:0000256" key="2">
    <source>
        <dbReference type="ARBA" id="ARBA00023274"/>
    </source>
</evidence>
<dbReference type="GO" id="GO:0015935">
    <property type="term" value="C:small ribosomal subunit"/>
    <property type="evidence" value="ECO:0007669"/>
    <property type="project" value="TreeGrafter"/>
</dbReference>
<gene>
    <name evidence="4" type="ORF">UFOPK2370_00392</name>
</gene>
<dbReference type="Gene3D" id="3.30.1320.10">
    <property type="match status" value="1"/>
</dbReference>
<evidence type="ECO:0000256" key="3">
    <source>
        <dbReference type="SAM" id="MobiDB-lite"/>
    </source>
</evidence>
<reference evidence="4" key="1">
    <citation type="submission" date="2020-05" db="EMBL/GenBank/DDBJ databases">
        <authorList>
            <person name="Chiriac C."/>
            <person name="Salcher M."/>
            <person name="Ghai R."/>
            <person name="Kavagutti S V."/>
        </authorList>
    </citation>
    <scope>NUCLEOTIDE SEQUENCE</scope>
</reference>
<dbReference type="EMBL" id="CAEZXK010000006">
    <property type="protein sequence ID" value="CAB4682276.1"/>
    <property type="molecule type" value="Genomic_DNA"/>
</dbReference>
<organism evidence="4">
    <name type="scientific">freshwater metagenome</name>
    <dbReference type="NCBI Taxonomy" id="449393"/>
    <lineage>
        <taxon>unclassified sequences</taxon>
        <taxon>metagenomes</taxon>
        <taxon>ecological metagenomes</taxon>
    </lineage>
</organism>
<keyword evidence="2" id="KW-0687">Ribonucleoprotein</keyword>
<dbReference type="PROSITE" id="PS00732">
    <property type="entry name" value="RIBOSOMAL_S16"/>
    <property type="match status" value="1"/>
</dbReference>
<dbReference type="GO" id="GO:0005737">
    <property type="term" value="C:cytoplasm"/>
    <property type="evidence" value="ECO:0007669"/>
    <property type="project" value="UniProtKB-ARBA"/>
</dbReference>
<dbReference type="NCBIfam" id="TIGR00002">
    <property type="entry name" value="S16"/>
    <property type="match status" value="1"/>
</dbReference>
<dbReference type="NCBIfam" id="NF011093">
    <property type="entry name" value="PRK14520.1"/>
    <property type="match status" value="1"/>
</dbReference>
<dbReference type="InterPro" id="IPR023803">
    <property type="entry name" value="Ribosomal_bS16_dom_sf"/>
</dbReference>
<accession>A0A6J6N829</accession>
<dbReference type="HAMAP" id="MF_00385">
    <property type="entry name" value="Ribosomal_bS16"/>
    <property type="match status" value="1"/>
</dbReference>
<evidence type="ECO:0000313" key="4">
    <source>
        <dbReference type="EMBL" id="CAB4682276.1"/>
    </source>
</evidence>
<dbReference type="SUPFAM" id="SSF54565">
    <property type="entry name" value="Ribosomal protein S16"/>
    <property type="match status" value="1"/>
</dbReference>